<dbReference type="InterPro" id="IPR043128">
    <property type="entry name" value="Rev_trsase/Diguanyl_cyclase"/>
</dbReference>
<dbReference type="STRING" id="1033810.HLPCO_002389"/>
<evidence type="ECO:0000259" key="3">
    <source>
        <dbReference type="PROSITE" id="PS50887"/>
    </source>
</evidence>
<accession>U2DSH9</accession>
<dbReference type="SUPFAM" id="SSF55073">
    <property type="entry name" value="Nucleotide cyclase"/>
    <property type="match status" value="1"/>
</dbReference>
<evidence type="ECO:0000259" key="2">
    <source>
        <dbReference type="PROSITE" id="PS50883"/>
    </source>
</evidence>
<keyword evidence="1" id="KW-1133">Transmembrane helix</keyword>
<protein>
    <submittedName>
        <fullName evidence="4">Two-component system chemotaxis family CheB-CheR fusion protein</fullName>
        <ecNumber evidence="4">2.1.1.80</ecNumber>
    </submittedName>
</protein>
<keyword evidence="1" id="KW-0472">Membrane</keyword>
<dbReference type="PROSITE" id="PS50887">
    <property type="entry name" value="GGDEF"/>
    <property type="match status" value="1"/>
</dbReference>
<dbReference type="InterPro" id="IPR000160">
    <property type="entry name" value="GGDEF_dom"/>
</dbReference>
<dbReference type="GO" id="GO:0032259">
    <property type="term" value="P:methylation"/>
    <property type="evidence" value="ECO:0007669"/>
    <property type="project" value="UniProtKB-KW"/>
</dbReference>
<gene>
    <name evidence="4" type="ORF">HLPCO_002389</name>
</gene>
<proteinExistence type="predicted"/>
<dbReference type="CDD" id="cd01948">
    <property type="entry name" value="EAL"/>
    <property type="match status" value="1"/>
</dbReference>
<dbReference type="SMART" id="SM00267">
    <property type="entry name" value="GGDEF"/>
    <property type="match status" value="1"/>
</dbReference>
<dbReference type="AlphaFoldDB" id="U2DSH9"/>
<dbReference type="OrthoDB" id="9759607at2"/>
<evidence type="ECO:0000313" key="4">
    <source>
        <dbReference type="EMBL" id="ERJ11477.1"/>
    </source>
</evidence>
<feature type="transmembrane region" description="Helical" evidence="1">
    <location>
        <begin position="58"/>
        <end position="76"/>
    </location>
</feature>
<dbReference type="Pfam" id="PF00563">
    <property type="entry name" value="EAL"/>
    <property type="match status" value="1"/>
</dbReference>
<name>U2DSH9_9MOLU</name>
<dbReference type="FunCoup" id="U2DSH9">
    <property type="interactions" value="193"/>
</dbReference>
<dbReference type="PROSITE" id="PS50883">
    <property type="entry name" value="EAL"/>
    <property type="match status" value="1"/>
</dbReference>
<organism evidence="4 5">
    <name type="scientific">Haloplasma contractile SSD-17B</name>
    <dbReference type="NCBI Taxonomy" id="1033810"/>
    <lineage>
        <taxon>Bacteria</taxon>
        <taxon>Bacillati</taxon>
        <taxon>Mycoplasmatota</taxon>
        <taxon>Mollicutes</taxon>
        <taxon>Haloplasmatales</taxon>
        <taxon>Haloplasmataceae</taxon>
        <taxon>Haloplasma</taxon>
    </lineage>
</organism>
<sequence>MSEYIKKTTLFLIILLLFFGAIIHLKNWDVNVYNYLFNSLKVLALITGVRVVKHDIKYFSTGMSIVAIGLFFDLLMEFKEVILLINRFELLFHLLYNAFVLVGIIFVVAGIIEMLKQKNNLIKRLTQMAYFDPVTDLPNRNFITKINPLINQDRNVTFLFLDIDDFKLVNDNLGHHSGDKVLKIVAERLVECVKDEDVIARISGDEFLIILTSPRSNMQTEQIISTIQETISQEMKIRRKLIHVHCSIGVSNYPKDGNDIDTLIRHADLAMYTAKKSGKNQVYTYKKHLTEEISTRFSLLEEIKVAVMRKEFILYFQPKVCVDTNQITSVEALIRWNHPEIGIVSPALFIRIAEETGLIKQIDRQVIELACKQLKEWMDQKITPLNISVNVSPILFKDQTFVADVDQIIKKYHVDPSYLTFEVTEGIAIKNISQTIFILQQLKERNIKIALDDFGKGYSSLVYIKDFPIDTLKLDKGFIDKVLDHKKTRDLFETIITFARKLNIKVVSEGIETIEQLDYLKTIGCDEYQGFIHSRPMPIDQLQNQLYDNKNKQF</sequence>
<feature type="transmembrane region" description="Helical" evidence="1">
    <location>
        <begin position="96"/>
        <end position="115"/>
    </location>
</feature>
<keyword evidence="1" id="KW-0812">Transmembrane</keyword>
<feature type="transmembrane region" description="Helical" evidence="1">
    <location>
        <begin position="9"/>
        <end position="26"/>
    </location>
</feature>
<dbReference type="Gene3D" id="3.20.20.450">
    <property type="entry name" value="EAL domain"/>
    <property type="match status" value="1"/>
</dbReference>
<dbReference type="PANTHER" id="PTHR33121">
    <property type="entry name" value="CYCLIC DI-GMP PHOSPHODIESTERASE PDEF"/>
    <property type="match status" value="1"/>
</dbReference>
<dbReference type="SMART" id="SM00052">
    <property type="entry name" value="EAL"/>
    <property type="match status" value="1"/>
</dbReference>
<feature type="domain" description="EAL" evidence="2">
    <location>
        <begin position="296"/>
        <end position="550"/>
    </location>
</feature>
<dbReference type="EMBL" id="AFNU02000010">
    <property type="protein sequence ID" value="ERJ11477.1"/>
    <property type="molecule type" value="Genomic_DNA"/>
</dbReference>
<dbReference type="PANTHER" id="PTHR33121:SF70">
    <property type="entry name" value="SIGNALING PROTEIN YKOW"/>
    <property type="match status" value="1"/>
</dbReference>
<keyword evidence="4" id="KW-0489">Methyltransferase</keyword>
<dbReference type="Gene3D" id="3.30.70.270">
    <property type="match status" value="1"/>
</dbReference>
<reference evidence="4 5" key="1">
    <citation type="journal article" date="2011" name="J. Bacteriol.">
        <title>Genome sequence of Haloplasma contractile, an unusual contractile bacterium from a deep-sea anoxic brine lake.</title>
        <authorList>
            <person name="Antunes A."/>
            <person name="Alam I."/>
            <person name="El Dorry H."/>
            <person name="Siam R."/>
            <person name="Robertson A."/>
            <person name="Bajic V.B."/>
            <person name="Stingl U."/>
        </authorList>
    </citation>
    <scope>NUCLEOTIDE SEQUENCE [LARGE SCALE GENOMIC DNA]</scope>
    <source>
        <strain evidence="4 5">SSD-17B</strain>
    </source>
</reference>
<dbReference type="SUPFAM" id="SSF141868">
    <property type="entry name" value="EAL domain-like"/>
    <property type="match status" value="1"/>
</dbReference>
<dbReference type="InterPro" id="IPR050706">
    <property type="entry name" value="Cyclic-di-GMP_PDE-like"/>
</dbReference>
<dbReference type="NCBIfam" id="TIGR00254">
    <property type="entry name" value="GGDEF"/>
    <property type="match status" value="1"/>
</dbReference>
<keyword evidence="4" id="KW-0808">Transferase</keyword>
<dbReference type="GO" id="GO:0008983">
    <property type="term" value="F:protein-glutamate O-methyltransferase activity"/>
    <property type="evidence" value="ECO:0007669"/>
    <property type="project" value="UniProtKB-EC"/>
</dbReference>
<dbReference type="GO" id="GO:0071111">
    <property type="term" value="F:cyclic-guanylate-specific phosphodiesterase activity"/>
    <property type="evidence" value="ECO:0007669"/>
    <property type="project" value="InterPro"/>
</dbReference>
<dbReference type="InParanoid" id="U2DSH9"/>
<dbReference type="InterPro" id="IPR001633">
    <property type="entry name" value="EAL_dom"/>
</dbReference>
<reference evidence="4 5" key="2">
    <citation type="journal article" date="2013" name="PLoS ONE">
        <title>INDIGO - INtegrated Data Warehouse of MIcrobial GenOmes with Examples from the Red Sea Extremophiles.</title>
        <authorList>
            <person name="Alam I."/>
            <person name="Antunes A."/>
            <person name="Kamau A.A."/>
            <person name="Ba Alawi W."/>
            <person name="Kalkatawi M."/>
            <person name="Stingl U."/>
            <person name="Bajic V.B."/>
        </authorList>
    </citation>
    <scope>NUCLEOTIDE SEQUENCE [LARGE SCALE GENOMIC DNA]</scope>
    <source>
        <strain evidence="4 5">SSD-17B</strain>
    </source>
</reference>
<dbReference type="CDD" id="cd01949">
    <property type="entry name" value="GGDEF"/>
    <property type="match status" value="1"/>
</dbReference>
<evidence type="ECO:0000313" key="5">
    <source>
        <dbReference type="Proteomes" id="UP000005707"/>
    </source>
</evidence>
<dbReference type="eggNOG" id="COG5001">
    <property type="taxonomic scope" value="Bacteria"/>
</dbReference>
<feature type="domain" description="GGDEF" evidence="3">
    <location>
        <begin position="154"/>
        <end position="287"/>
    </location>
</feature>
<dbReference type="EC" id="2.1.1.80" evidence="4"/>
<dbReference type="Pfam" id="PF00990">
    <property type="entry name" value="GGDEF"/>
    <property type="match status" value="1"/>
</dbReference>
<dbReference type="Proteomes" id="UP000005707">
    <property type="component" value="Unassembled WGS sequence"/>
</dbReference>
<keyword evidence="5" id="KW-1185">Reference proteome</keyword>
<comment type="caution">
    <text evidence="4">The sequence shown here is derived from an EMBL/GenBank/DDBJ whole genome shotgun (WGS) entry which is preliminary data.</text>
</comment>
<dbReference type="InterPro" id="IPR029787">
    <property type="entry name" value="Nucleotide_cyclase"/>
</dbReference>
<evidence type="ECO:0000256" key="1">
    <source>
        <dbReference type="SAM" id="Phobius"/>
    </source>
</evidence>
<dbReference type="InterPro" id="IPR035919">
    <property type="entry name" value="EAL_sf"/>
</dbReference>
<dbReference type="RefSeq" id="WP_008827035.1">
    <property type="nucleotide sequence ID" value="NZ_AFNU02000010.1"/>
</dbReference>